<accession>A0A6L9LGG2</accession>
<evidence type="ECO:0000256" key="1">
    <source>
        <dbReference type="SAM" id="SignalP"/>
    </source>
</evidence>
<proteinExistence type="predicted"/>
<dbReference type="EMBL" id="JAAFZH010000017">
    <property type="protein sequence ID" value="NDU98442.1"/>
    <property type="molecule type" value="Genomic_DNA"/>
</dbReference>
<reference evidence="2 3" key="1">
    <citation type="submission" date="2020-02" db="EMBL/GenBank/DDBJ databases">
        <title>Draft genome sequence of two Spirosoma agri KCTC 52727 and Spirosoma terrae KCTC 52035.</title>
        <authorList>
            <person name="Rojas J."/>
            <person name="Ambika Manirajan B."/>
            <person name="Suarez C."/>
            <person name="Ratering S."/>
            <person name="Schnell S."/>
        </authorList>
    </citation>
    <scope>NUCLEOTIDE SEQUENCE [LARGE SCALE GENOMIC DNA]</scope>
    <source>
        <strain evidence="2 3">KCTC 52035</strain>
    </source>
</reference>
<evidence type="ECO:0008006" key="4">
    <source>
        <dbReference type="Google" id="ProtNLM"/>
    </source>
</evidence>
<comment type="caution">
    <text evidence="2">The sequence shown here is derived from an EMBL/GenBank/DDBJ whole genome shotgun (WGS) entry which is preliminary data.</text>
</comment>
<dbReference type="PROSITE" id="PS51257">
    <property type="entry name" value="PROKAR_LIPOPROTEIN"/>
    <property type="match status" value="1"/>
</dbReference>
<feature type="signal peptide" evidence="1">
    <location>
        <begin position="1"/>
        <end position="23"/>
    </location>
</feature>
<dbReference type="Proteomes" id="UP000474175">
    <property type="component" value="Unassembled WGS sequence"/>
</dbReference>
<keyword evidence="3" id="KW-1185">Reference proteome</keyword>
<protein>
    <recommendedName>
        <fullName evidence="4">DUF4097 domain-containing protein</fullName>
    </recommendedName>
</protein>
<organism evidence="2 3">
    <name type="scientific">Spirosoma terrae</name>
    <dbReference type="NCBI Taxonomy" id="1968276"/>
    <lineage>
        <taxon>Bacteria</taxon>
        <taxon>Pseudomonadati</taxon>
        <taxon>Bacteroidota</taxon>
        <taxon>Cytophagia</taxon>
        <taxon>Cytophagales</taxon>
        <taxon>Cytophagaceae</taxon>
        <taxon>Spirosoma</taxon>
    </lineage>
</organism>
<name>A0A6L9LGG2_9BACT</name>
<evidence type="ECO:0000313" key="2">
    <source>
        <dbReference type="EMBL" id="NDU98442.1"/>
    </source>
</evidence>
<keyword evidence="1" id="KW-0732">Signal</keyword>
<sequence length="282" mass="31560">MNRLIIPCLVGLVLACAQSPVRAQDFKEHIAKEFTATNGTLAIYNINGSIKVEGYSGDKVVLSVDKTITAKDKDALETGKKEFKVEFEQKGDSIIAYIAEPFDSRPNRNQKERNQKIQYDFTLDFTVKIPYQMNLQASTVNRGNVEVKDVSGKLKTNNVNGAITIVNAKGETNAHTINGDVVINYLTIPPDKSAYYILNGNIRISYPANLSADLQFKSFHGEFYTDFPDAEILPVQVTKNQERRGEATVYKLDKNTAIRIGKGGRTFRFETFNGNIYIKKQS</sequence>
<dbReference type="AlphaFoldDB" id="A0A6L9LGG2"/>
<feature type="chain" id="PRO_5026653125" description="DUF4097 domain-containing protein" evidence="1">
    <location>
        <begin position="24"/>
        <end position="282"/>
    </location>
</feature>
<dbReference type="RefSeq" id="WP_163954576.1">
    <property type="nucleotide sequence ID" value="NZ_JAAFZH010000017.1"/>
</dbReference>
<gene>
    <name evidence="2" type="ORF">GK108_26385</name>
</gene>
<evidence type="ECO:0000313" key="3">
    <source>
        <dbReference type="Proteomes" id="UP000474175"/>
    </source>
</evidence>